<name>A0A8H6Y990_9AGAR</name>
<dbReference type="Gene3D" id="3.40.640.10">
    <property type="entry name" value="Type I PLP-dependent aspartate aminotransferase-like (Major domain)"/>
    <property type="match status" value="1"/>
</dbReference>
<dbReference type="EMBL" id="JACAZH010000011">
    <property type="protein sequence ID" value="KAF7355568.1"/>
    <property type="molecule type" value="Genomic_DNA"/>
</dbReference>
<evidence type="ECO:0000256" key="3">
    <source>
        <dbReference type="RuleBase" id="RU362118"/>
    </source>
</evidence>
<keyword evidence="4" id="KW-0808">Transferase</keyword>
<dbReference type="PANTHER" id="PTHR42699:SF1">
    <property type="entry name" value="CYSTATHIONINE GAMMA-SYNTHASE-RELATED"/>
    <property type="match status" value="1"/>
</dbReference>
<sequence length="550" mass="59832">MTVQRMATELGHAIPPEGPHTVTVHTPTWDTGIALINADQAVMQKITSSYPRIIPFGHAQTLCLAVHQKLALPATYGCHIFTDPHVFSVTQEHAFSHHRKEPRLLPADMIFKVVDIAGVYLYCVGFPMAKTQGFIGVWQNFGTGVSTRLAEHLLTQVDTLVEVPFDLAGNPTATYLPETAAHQALRERIAGLLNYAPIAPQKAVAPGDIYLYPSGMAAIYGMHRAIMQVRKGPMIGLGAIFVSTYLLIYEVPDGFKHFGACDAQSGVMDKLDAYLQSEAEAGRKVSYIFVEFPSNPLLVSVDLKRLRSLADQYNIIVAIDITIGSFCNVDVLPVADVVVSSLTKSFSGYADVMGGSVILNPSSRSYPALKKVYQATFHNEYFAGDAEKMLANSADYLGRSTILNRNAAAITDLLQAHVGKVGSPVLKVLYPSVCDTAANYAAFMRPATAEFTPGYGCLLSIDFTTLAAARAFYDNLQVNKGPHLGAHRTLAFNYNSTLGTDPEEVQYQAGYGLRREQVRISPGLEEVSELIEVFEDALKFAVAALQEGET</sequence>
<dbReference type="AlphaFoldDB" id="A0A8H6Y990"/>
<organism evidence="4 5">
    <name type="scientific">Mycena sanguinolenta</name>
    <dbReference type="NCBI Taxonomy" id="230812"/>
    <lineage>
        <taxon>Eukaryota</taxon>
        <taxon>Fungi</taxon>
        <taxon>Dikarya</taxon>
        <taxon>Basidiomycota</taxon>
        <taxon>Agaricomycotina</taxon>
        <taxon>Agaricomycetes</taxon>
        <taxon>Agaricomycetidae</taxon>
        <taxon>Agaricales</taxon>
        <taxon>Marasmiineae</taxon>
        <taxon>Mycenaceae</taxon>
        <taxon>Mycena</taxon>
    </lineage>
</organism>
<comment type="cofactor">
    <cofactor evidence="1 3">
        <name>pyridoxal 5'-phosphate</name>
        <dbReference type="ChEBI" id="CHEBI:597326"/>
    </cofactor>
</comment>
<dbReference type="InterPro" id="IPR015421">
    <property type="entry name" value="PyrdxlP-dep_Trfase_major"/>
</dbReference>
<dbReference type="Proteomes" id="UP000623467">
    <property type="component" value="Unassembled WGS sequence"/>
</dbReference>
<dbReference type="GO" id="GO:0019346">
    <property type="term" value="P:transsulfuration"/>
    <property type="evidence" value="ECO:0007669"/>
    <property type="project" value="InterPro"/>
</dbReference>
<evidence type="ECO:0000256" key="1">
    <source>
        <dbReference type="ARBA" id="ARBA00001933"/>
    </source>
</evidence>
<dbReference type="InterPro" id="IPR000277">
    <property type="entry name" value="Cys/Met-Metab_PyrdxlP-dep_enz"/>
</dbReference>
<dbReference type="InterPro" id="IPR015422">
    <property type="entry name" value="PyrdxlP-dep_Trfase_small"/>
</dbReference>
<evidence type="ECO:0000313" key="5">
    <source>
        <dbReference type="Proteomes" id="UP000623467"/>
    </source>
</evidence>
<evidence type="ECO:0000313" key="4">
    <source>
        <dbReference type="EMBL" id="KAF7355568.1"/>
    </source>
</evidence>
<keyword evidence="5" id="KW-1185">Reference proteome</keyword>
<keyword evidence="2 3" id="KW-0663">Pyridoxal phosphate</keyword>
<comment type="similarity">
    <text evidence="3">Belongs to the trans-sulfuration enzymes family.</text>
</comment>
<dbReference type="InterPro" id="IPR015424">
    <property type="entry name" value="PyrdxlP-dep_Trfase"/>
</dbReference>
<dbReference type="GO" id="GO:0003962">
    <property type="term" value="F:cystathionine gamma-synthase activity"/>
    <property type="evidence" value="ECO:0007669"/>
    <property type="project" value="TreeGrafter"/>
</dbReference>
<reference evidence="4" key="1">
    <citation type="submission" date="2020-05" db="EMBL/GenBank/DDBJ databases">
        <title>Mycena genomes resolve the evolution of fungal bioluminescence.</title>
        <authorList>
            <person name="Tsai I.J."/>
        </authorList>
    </citation>
    <scope>NUCLEOTIDE SEQUENCE</scope>
    <source>
        <strain evidence="4">160909Yilan</strain>
    </source>
</reference>
<dbReference type="OrthoDB" id="10047078at2759"/>
<evidence type="ECO:0000256" key="2">
    <source>
        <dbReference type="ARBA" id="ARBA00022898"/>
    </source>
</evidence>
<dbReference type="Pfam" id="PF01053">
    <property type="entry name" value="Cys_Met_Meta_PP"/>
    <property type="match status" value="1"/>
</dbReference>
<dbReference type="GO" id="GO:0030170">
    <property type="term" value="F:pyridoxal phosphate binding"/>
    <property type="evidence" value="ECO:0007669"/>
    <property type="project" value="InterPro"/>
</dbReference>
<gene>
    <name evidence="4" type="ORF">MSAN_01474000</name>
</gene>
<dbReference type="PANTHER" id="PTHR42699">
    <property type="match status" value="1"/>
</dbReference>
<protein>
    <submittedName>
        <fullName evidence="4">Pyridoxal phosphate-dependent transferase</fullName>
    </submittedName>
</protein>
<dbReference type="InterPro" id="IPR051750">
    <property type="entry name" value="Trans-sulfuration_enzymes"/>
</dbReference>
<comment type="caution">
    <text evidence="4">The sequence shown here is derived from an EMBL/GenBank/DDBJ whole genome shotgun (WGS) entry which is preliminary data.</text>
</comment>
<proteinExistence type="inferred from homology"/>
<accession>A0A8H6Y990</accession>
<dbReference type="Gene3D" id="3.90.1150.10">
    <property type="entry name" value="Aspartate Aminotransferase, domain 1"/>
    <property type="match status" value="1"/>
</dbReference>
<dbReference type="SUPFAM" id="SSF53383">
    <property type="entry name" value="PLP-dependent transferases"/>
    <property type="match status" value="1"/>
</dbReference>